<name>A0A0W0FJ63_MONRR</name>
<protein>
    <recommendedName>
        <fullName evidence="2">EthD domain-containing protein</fullName>
    </recommendedName>
</protein>
<organism evidence="3 4">
    <name type="scientific">Moniliophthora roreri</name>
    <name type="common">Frosty pod rot fungus</name>
    <name type="synonym">Monilia roreri</name>
    <dbReference type="NCBI Taxonomy" id="221103"/>
    <lineage>
        <taxon>Eukaryota</taxon>
        <taxon>Fungi</taxon>
        <taxon>Dikarya</taxon>
        <taxon>Basidiomycota</taxon>
        <taxon>Agaricomycotina</taxon>
        <taxon>Agaricomycetes</taxon>
        <taxon>Agaricomycetidae</taxon>
        <taxon>Agaricales</taxon>
        <taxon>Marasmiineae</taxon>
        <taxon>Marasmiaceae</taxon>
        <taxon>Moniliophthora</taxon>
    </lineage>
</organism>
<evidence type="ECO:0000259" key="2">
    <source>
        <dbReference type="Pfam" id="PF07110"/>
    </source>
</evidence>
<proteinExistence type="inferred from homology"/>
<evidence type="ECO:0000313" key="3">
    <source>
        <dbReference type="EMBL" id="KTB36348.1"/>
    </source>
</evidence>
<comment type="similarity">
    <text evidence="1">Belongs to the tpcK family.</text>
</comment>
<dbReference type="GO" id="GO:0016491">
    <property type="term" value="F:oxidoreductase activity"/>
    <property type="evidence" value="ECO:0007669"/>
    <property type="project" value="InterPro"/>
</dbReference>
<evidence type="ECO:0000256" key="1">
    <source>
        <dbReference type="ARBA" id="ARBA00005986"/>
    </source>
</evidence>
<comment type="caution">
    <text evidence="3">The sequence shown here is derived from an EMBL/GenBank/DDBJ whole genome shotgun (WGS) entry which is preliminary data.</text>
</comment>
<evidence type="ECO:0000313" key="4">
    <source>
        <dbReference type="Proteomes" id="UP000054988"/>
    </source>
</evidence>
<dbReference type="InterPro" id="IPR009799">
    <property type="entry name" value="EthD_dom"/>
</dbReference>
<sequence>MPARHTIRTDRVRILIFFERNPSISYEEFGQYWLHEHSKVFTRYAEDKKGLIKYEQLHINQEEKARLKNLGLPVLEGYDGVVLFDLESFDHISAIWSSPEYFSVVAPDEAKFCNRKTAIMVRLKVATIVDREKVSQTKSTSYYVREDSSRMMVVLSRKEGMSAEEFTEFALGEHARVLCEDTQMGKELIKYDQLHLVFPDPISRLDEVSSVPLPEWDGLEILDAPSFDSFLHPQDLKLYSESDAKWTVPGKCFRLPVNVATIIDNDGHHSTMGTAPPS</sequence>
<dbReference type="SUPFAM" id="SSF54909">
    <property type="entry name" value="Dimeric alpha+beta barrel"/>
    <property type="match status" value="1"/>
</dbReference>
<reference evidence="3 4" key="1">
    <citation type="submission" date="2015-12" db="EMBL/GenBank/DDBJ databases">
        <title>Draft genome sequence of Moniliophthora roreri, the causal agent of frosty pod rot of cacao.</title>
        <authorList>
            <person name="Aime M.C."/>
            <person name="Diaz-Valderrama J.R."/>
            <person name="Kijpornyongpan T."/>
            <person name="Phillips-Mora W."/>
        </authorList>
    </citation>
    <scope>NUCLEOTIDE SEQUENCE [LARGE SCALE GENOMIC DNA]</scope>
    <source>
        <strain evidence="3 4">MCA 2952</strain>
    </source>
</reference>
<feature type="domain" description="EthD" evidence="2">
    <location>
        <begin position="22"/>
        <end position="114"/>
    </location>
</feature>
<dbReference type="EMBL" id="LATX01001909">
    <property type="protein sequence ID" value="KTB36348.1"/>
    <property type="molecule type" value="Genomic_DNA"/>
</dbReference>
<dbReference type="Pfam" id="PF07110">
    <property type="entry name" value="EthD"/>
    <property type="match status" value="1"/>
</dbReference>
<accession>A0A0W0FJ63</accession>
<dbReference type="InterPro" id="IPR011008">
    <property type="entry name" value="Dimeric_a/b-barrel"/>
</dbReference>
<dbReference type="Proteomes" id="UP000054988">
    <property type="component" value="Unassembled WGS sequence"/>
</dbReference>
<gene>
    <name evidence="3" type="ORF">WG66_11037</name>
</gene>
<dbReference type="AlphaFoldDB" id="A0A0W0FJ63"/>
<dbReference type="Gene3D" id="3.30.70.100">
    <property type="match status" value="2"/>
</dbReference>
<dbReference type="eggNOG" id="ENOG502STMR">
    <property type="taxonomic scope" value="Eukaryota"/>
</dbReference>